<protein>
    <recommendedName>
        <fullName evidence="3">Reverse transcriptase domain-containing protein</fullName>
    </recommendedName>
</protein>
<reference evidence="1 2" key="1">
    <citation type="submission" date="2020-06" db="EMBL/GenBank/DDBJ databases">
        <authorList>
            <person name="Li R."/>
            <person name="Bekaert M."/>
        </authorList>
    </citation>
    <scope>NUCLEOTIDE SEQUENCE [LARGE SCALE GENOMIC DNA]</scope>
    <source>
        <strain evidence="2">wild</strain>
    </source>
</reference>
<evidence type="ECO:0000313" key="2">
    <source>
        <dbReference type="Proteomes" id="UP000507470"/>
    </source>
</evidence>
<dbReference type="Proteomes" id="UP000507470">
    <property type="component" value="Unassembled WGS sequence"/>
</dbReference>
<dbReference type="SUPFAM" id="SSF56672">
    <property type="entry name" value="DNA/RNA polymerases"/>
    <property type="match status" value="1"/>
</dbReference>
<evidence type="ECO:0008006" key="3">
    <source>
        <dbReference type="Google" id="ProtNLM"/>
    </source>
</evidence>
<gene>
    <name evidence="1" type="ORF">MCOR_3240</name>
</gene>
<keyword evidence="2" id="KW-1185">Reference proteome</keyword>
<name>A0A6J8A4K1_MYTCO</name>
<dbReference type="InterPro" id="IPR043502">
    <property type="entry name" value="DNA/RNA_pol_sf"/>
</dbReference>
<dbReference type="EMBL" id="CACVKT020000573">
    <property type="protein sequence ID" value="CAC5360929.1"/>
    <property type="molecule type" value="Genomic_DNA"/>
</dbReference>
<proteinExistence type="predicted"/>
<dbReference type="Gene3D" id="3.30.70.270">
    <property type="match status" value="1"/>
</dbReference>
<dbReference type="PANTHER" id="PTHR33050">
    <property type="entry name" value="REVERSE TRANSCRIPTASE DOMAIN-CONTAINING PROTEIN"/>
    <property type="match status" value="1"/>
</dbReference>
<evidence type="ECO:0000313" key="1">
    <source>
        <dbReference type="EMBL" id="CAC5360929.1"/>
    </source>
</evidence>
<dbReference type="InterPro" id="IPR043128">
    <property type="entry name" value="Rev_trsase/Diguanyl_cyclase"/>
</dbReference>
<dbReference type="InterPro" id="IPR052055">
    <property type="entry name" value="Hepadnavirus_pol/RT"/>
</dbReference>
<organism evidence="1 2">
    <name type="scientific">Mytilus coruscus</name>
    <name type="common">Sea mussel</name>
    <dbReference type="NCBI Taxonomy" id="42192"/>
    <lineage>
        <taxon>Eukaryota</taxon>
        <taxon>Metazoa</taxon>
        <taxon>Spiralia</taxon>
        <taxon>Lophotrochozoa</taxon>
        <taxon>Mollusca</taxon>
        <taxon>Bivalvia</taxon>
        <taxon>Autobranchia</taxon>
        <taxon>Pteriomorphia</taxon>
        <taxon>Mytilida</taxon>
        <taxon>Mytiloidea</taxon>
        <taxon>Mytilidae</taxon>
        <taxon>Mytilinae</taxon>
        <taxon>Mytilus</taxon>
    </lineage>
</organism>
<dbReference type="Gene3D" id="3.10.10.10">
    <property type="entry name" value="HIV Type 1 Reverse Transcriptase, subunit A, domain 1"/>
    <property type="match status" value="1"/>
</dbReference>
<dbReference type="OrthoDB" id="6153629at2759"/>
<sequence>MVQPDHLLIGTNTTRSLYLSSTWTGKMDNLESKLVREQDAMSKKIKKEVSIKFKHEGNRIQFKFNEETVNGLNKLYKLIPSTEAQSRNKLIRIADSSPAGWSTVREYESNDIASDSRLPPAETYANPAYNQQFQRQPFRNSVARREPCQWDMCFFCKQFGHWRKNLDPLVSDRLELPIRSKSADASRNVNDKYNFTDFDCYECEYGSPYEFDIFLTQIYYFEKISHNFTSFTGVKGRLAKHVKFWEHIGANSFVIDTISNGYVIPFIDPPVKMFFKNNKSALMNESFVNQTVSELVSTGCVVEVPFQPHVVNPLSVAIQKSCKKRLILDLSVLNKSIKKDKIKFEDWKIAVQYFQKDSYMYKFDLSSGYFHLDICPQQQTFLGFSWNNRFYCFTVLVFGICTGPYIFTKCLRPMVKYWCENGKDVVLYLDDGFEDAGFLINEGKSIFSPVQSLEWLGIVWNACEFSLVIPDRRVDDLRVSLVSVIGRFPKITARTLAQVVGRIISMAPVIGNVARIMTKFCYMAIECRTEWDKWLLFPCPYKVLSELHFWLDNITSLNIKLLGHYSKSHGVIYSDASGIGAGAYSVELDKKIFHETWDFSEAQENIFNVRIWQSLSSDIHPSMSNRLVQKLPDYVISSTANSTRKKYKYGFNSWYCV</sequence>
<dbReference type="PANTHER" id="PTHR33050:SF7">
    <property type="entry name" value="RIBONUCLEASE H"/>
    <property type="match status" value="1"/>
</dbReference>
<accession>A0A6J8A4K1</accession>
<dbReference type="AlphaFoldDB" id="A0A6J8A4K1"/>